<evidence type="ECO:0000313" key="3">
    <source>
        <dbReference type="Proteomes" id="UP000663824"/>
    </source>
</evidence>
<reference evidence="2" key="1">
    <citation type="submission" date="2021-02" db="EMBL/GenBank/DDBJ databases">
        <authorList>
            <person name="Nowell W R."/>
        </authorList>
    </citation>
    <scope>NUCLEOTIDE SEQUENCE</scope>
</reference>
<dbReference type="AlphaFoldDB" id="A0A816M4V9"/>
<sequence>MDDIPVIQGDIARNNGEITRIEGELSQQQSNFNDPNLRDDEKRIIEQRIHDLKQQKQDYIMANETLERKITQIQNQSARENKENNY</sequence>
<protein>
    <submittedName>
        <fullName evidence="2">Uncharacterized protein</fullName>
    </submittedName>
</protein>
<evidence type="ECO:0000256" key="1">
    <source>
        <dbReference type="SAM" id="Coils"/>
    </source>
</evidence>
<dbReference type="EMBL" id="CAJNRE010002350">
    <property type="protein sequence ID" value="CAF1975248.1"/>
    <property type="molecule type" value="Genomic_DNA"/>
</dbReference>
<accession>A0A816M4V9</accession>
<keyword evidence="1" id="KW-0175">Coiled coil</keyword>
<dbReference type="Proteomes" id="UP000663824">
    <property type="component" value="Unassembled WGS sequence"/>
</dbReference>
<gene>
    <name evidence="2" type="ORF">MBJ925_LOCUS7001</name>
</gene>
<comment type="caution">
    <text evidence="2">The sequence shown here is derived from an EMBL/GenBank/DDBJ whole genome shotgun (WGS) entry which is preliminary data.</text>
</comment>
<evidence type="ECO:0000313" key="2">
    <source>
        <dbReference type="EMBL" id="CAF1975248.1"/>
    </source>
</evidence>
<feature type="coiled-coil region" evidence="1">
    <location>
        <begin position="49"/>
        <end position="83"/>
    </location>
</feature>
<organism evidence="2 3">
    <name type="scientific">Rotaria magnacalcarata</name>
    <dbReference type="NCBI Taxonomy" id="392030"/>
    <lineage>
        <taxon>Eukaryota</taxon>
        <taxon>Metazoa</taxon>
        <taxon>Spiralia</taxon>
        <taxon>Gnathifera</taxon>
        <taxon>Rotifera</taxon>
        <taxon>Eurotatoria</taxon>
        <taxon>Bdelloidea</taxon>
        <taxon>Philodinida</taxon>
        <taxon>Philodinidae</taxon>
        <taxon>Rotaria</taxon>
    </lineage>
</organism>
<name>A0A816M4V9_9BILA</name>
<proteinExistence type="predicted"/>